<dbReference type="InterPro" id="IPR008969">
    <property type="entry name" value="CarboxyPept-like_regulatory"/>
</dbReference>
<dbReference type="Gene3D" id="2.40.170.20">
    <property type="entry name" value="TonB-dependent receptor, beta-barrel domain"/>
    <property type="match status" value="1"/>
</dbReference>
<dbReference type="FunFam" id="2.170.130.10:FF:000008">
    <property type="entry name" value="SusC/RagA family TonB-linked outer membrane protein"/>
    <property type="match status" value="1"/>
</dbReference>
<reference evidence="12 13" key="1">
    <citation type="submission" date="2018-08" db="EMBL/GenBank/DDBJ databases">
        <title>A genome reference for cultivated species of the human gut microbiota.</title>
        <authorList>
            <person name="Zou Y."/>
            <person name="Xue W."/>
            <person name="Luo G."/>
        </authorList>
    </citation>
    <scope>NUCLEOTIDE SEQUENCE [LARGE SCALE GENOMIC DNA]</scope>
    <source>
        <strain evidence="12 13">AF38-2</strain>
    </source>
</reference>
<dbReference type="GO" id="GO:0009279">
    <property type="term" value="C:cell outer membrane"/>
    <property type="evidence" value="ECO:0007669"/>
    <property type="project" value="UniProtKB-SubCell"/>
</dbReference>
<evidence type="ECO:0000313" key="13">
    <source>
        <dbReference type="Proteomes" id="UP000284495"/>
    </source>
</evidence>
<dbReference type="InterPro" id="IPR037066">
    <property type="entry name" value="Plug_dom_sf"/>
</dbReference>
<keyword evidence="7 8" id="KW-0998">Cell outer membrane</keyword>
<dbReference type="AlphaFoldDB" id="A0A173ZHH7"/>
<dbReference type="SUPFAM" id="SSF49464">
    <property type="entry name" value="Carboxypeptidase regulatory domain-like"/>
    <property type="match status" value="1"/>
</dbReference>
<organism evidence="12 13">
    <name type="scientific">Bacteroides xylanisolvens</name>
    <dbReference type="NCBI Taxonomy" id="371601"/>
    <lineage>
        <taxon>Bacteria</taxon>
        <taxon>Pseudomonadati</taxon>
        <taxon>Bacteroidota</taxon>
        <taxon>Bacteroidia</taxon>
        <taxon>Bacteroidales</taxon>
        <taxon>Bacteroidaceae</taxon>
        <taxon>Bacteroides</taxon>
    </lineage>
</organism>
<dbReference type="Gene3D" id="2.170.130.10">
    <property type="entry name" value="TonB-dependent receptor, plug domain"/>
    <property type="match status" value="1"/>
</dbReference>
<evidence type="ECO:0000259" key="11">
    <source>
        <dbReference type="Pfam" id="PF07715"/>
    </source>
</evidence>
<accession>A0A173ZHH7</accession>
<evidence type="ECO:0000256" key="9">
    <source>
        <dbReference type="RuleBase" id="RU003357"/>
    </source>
</evidence>
<dbReference type="Pfam" id="PF00593">
    <property type="entry name" value="TonB_dep_Rec_b-barrel"/>
    <property type="match status" value="1"/>
</dbReference>
<evidence type="ECO:0000313" key="12">
    <source>
        <dbReference type="EMBL" id="RHL35161.1"/>
    </source>
</evidence>
<keyword evidence="6 8" id="KW-0472">Membrane</keyword>
<comment type="subcellular location">
    <subcellularLocation>
        <location evidence="1 8">Cell outer membrane</location>
        <topology evidence="1 8">Multi-pass membrane protein</topology>
    </subcellularLocation>
</comment>
<keyword evidence="3 8" id="KW-1134">Transmembrane beta strand</keyword>
<name>A0A173ZHH7_9BACE</name>
<feature type="domain" description="TonB-dependent receptor-like beta-barrel" evidence="10">
    <location>
        <begin position="482"/>
        <end position="887"/>
    </location>
</feature>
<evidence type="ECO:0000256" key="2">
    <source>
        <dbReference type="ARBA" id="ARBA00022448"/>
    </source>
</evidence>
<keyword evidence="2 8" id="KW-0813">Transport</keyword>
<keyword evidence="4 8" id="KW-0812">Transmembrane</keyword>
<dbReference type="Pfam" id="PF13715">
    <property type="entry name" value="CarbopepD_reg_2"/>
    <property type="match status" value="1"/>
</dbReference>
<dbReference type="SUPFAM" id="SSF56935">
    <property type="entry name" value="Porins"/>
    <property type="match status" value="1"/>
</dbReference>
<protein>
    <submittedName>
        <fullName evidence="12">TonB-dependent receptor</fullName>
    </submittedName>
</protein>
<dbReference type="InterPro" id="IPR039426">
    <property type="entry name" value="TonB-dep_rcpt-like"/>
</dbReference>
<dbReference type="NCBIfam" id="TIGR04056">
    <property type="entry name" value="OMP_RagA_SusC"/>
    <property type="match status" value="1"/>
</dbReference>
<evidence type="ECO:0000256" key="5">
    <source>
        <dbReference type="ARBA" id="ARBA00023077"/>
    </source>
</evidence>
<evidence type="ECO:0000256" key="3">
    <source>
        <dbReference type="ARBA" id="ARBA00022452"/>
    </source>
</evidence>
<dbReference type="Pfam" id="PF07715">
    <property type="entry name" value="Plug"/>
    <property type="match status" value="1"/>
</dbReference>
<dbReference type="InterPro" id="IPR036942">
    <property type="entry name" value="Beta-barrel_TonB_sf"/>
</dbReference>
<dbReference type="Gene3D" id="2.60.40.1120">
    <property type="entry name" value="Carboxypeptidase-like, regulatory domain"/>
    <property type="match status" value="1"/>
</dbReference>
<keyword evidence="12" id="KW-0675">Receptor</keyword>
<dbReference type="RefSeq" id="WP_055234837.1">
    <property type="nucleotide sequence ID" value="NZ_JAQEAW010000019.1"/>
</dbReference>
<dbReference type="InterPro" id="IPR000531">
    <property type="entry name" value="Beta-barrel_TonB"/>
</dbReference>
<evidence type="ECO:0000256" key="1">
    <source>
        <dbReference type="ARBA" id="ARBA00004571"/>
    </source>
</evidence>
<comment type="similarity">
    <text evidence="8 9">Belongs to the TonB-dependent receptor family.</text>
</comment>
<dbReference type="InterPro" id="IPR023996">
    <property type="entry name" value="TonB-dep_OMP_SusC/RagA"/>
</dbReference>
<evidence type="ECO:0000256" key="7">
    <source>
        <dbReference type="ARBA" id="ARBA00023237"/>
    </source>
</evidence>
<evidence type="ECO:0000256" key="6">
    <source>
        <dbReference type="ARBA" id="ARBA00023136"/>
    </source>
</evidence>
<sequence length="1046" mass="116169">MKSTVCEISCWRRKYIFFFLMMISALHSVTVFAQKRTISGTVVDERNEPLIGATIVAEGKSGMTITNVDGKFTLAVPDKAKTIEVSYLGYASQTISIKGKSVFAIRMSENDVQMDEVVVIGYGTAKRGNVTGAIAKVDAAKLEDRPAPNLASSLQGQLAGVEVRSTNGAPGSELQIRVRGAASINADATPLYVVDGIPIDDLGSINPNDIQSIEVLKDASSSAIYGSRGANGVVLITTKMANKDDKVRVQFSAAFSIQQLEKKIDVLSPEEWITFRTAYNNSRYLAALGGKGATADDDWDTRYALNGNRVNYEYMNDPRWTQPGYGGLRLIDWQDEFYRLAPMQNYQLSVSNGRGNTQYRLSLGYIDQQGIAIESAYKRLNLRANVETKLYDRITLGVNMAPSMDWKDGGRVDGKDQQANQVLTMCPVAEPDAGIYSGAEPYASYLWSSTKISPIAYMEQVTNHIETARLNSSAFIRVNIIDGLRAEVKGAYDFTSRQTRTFTPSSVIKNWTDGEGYHSSANRIDIRSSKYLLQAVLNYDKKLGKHNIAAMAGYSMESSSGATTNLSAQQFPDNSLEVFNQSDEAIKVALATLSTPNRLLSYFGRAQYEYDNRYLLTASIRRDGSSRFGKNNRWGMFPAVSAAYRISNEKFWPEKFVVNQMKIRGSWGMNGNNSISTNAAIGLMGSSNYSIGGSLTNGFAPSSIDNKELGWEKTHSWNVGLDLGFFDNRITLAADYYDKTTKDLLYQVSVPGTMGFTQAWGNIGSIKNKGFEIELTTQNLTGRFKWTTSLNIAYNKNKVLSLGEDNSTVFIGWDKSNTQVLMVGQPLRAYYMYDAVGVYQYKEDLRKYPTMSNSIQGDVRYRDVNDDGKINDQDRTLVGKPDPDYTFGMTNTFKYKDFDLSVLLTGQTGGMIYSLLGRGMDRPGMGASINVLSRWKNMWVSEEQPGDGKTPGINNSNTGSLYDTRWLYSTDFIKIKNVTLGYRIPIKNKKIINYARVYISGENLLMWDKYEGGYSPEVNNDGKNSDYDYGSYPQARTITLGVNVAF</sequence>
<comment type="caution">
    <text evidence="12">The sequence shown here is derived from an EMBL/GenBank/DDBJ whole genome shotgun (WGS) entry which is preliminary data.</text>
</comment>
<proteinExistence type="inferred from homology"/>
<dbReference type="InterPro" id="IPR023997">
    <property type="entry name" value="TonB-dep_OMP_SusC/RagA_CS"/>
</dbReference>
<dbReference type="Proteomes" id="UP000284495">
    <property type="component" value="Unassembled WGS sequence"/>
</dbReference>
<dbReference type="NCBIfam" id="TIGR04057">
    <property type="entry name" value="SusC_RagA_signa"/>
    <property type="match status" value="1"/>
</dbReference>
<keyword evidence="5 9" id="KW-0798">TonB box</keyword>
<gene>
    <name evidence="12" type="ORF">DW027_17340</name>
</gene>
<evidence type="ECO:0000259" key="10">
    <source>
        <dbReference type="Pfam" id="PF00593"/>
    </source>
</evidence>
<evidence type="ECO:0000256" key="4">
    <source>
        <dbReference type="ARBA" id="ARBA00022692"/>
    </source>
</evidence>
<evidence type="ECO:0000256" key="8">
    <source>
        <dbReference type="PROSITE-ProRule" id="PRU01360"/>
    </source>
</evidence>
<dbReference type="PROSITE" id="PS52016">
    <property type="entry name" value="TONB_DEPENDENT_REC_3"/>
    <property type="match status" value="1"/>
</dbReference>
<feature type="domain" description="TonB-dependent receptor plug" evidence="11">
    <location>
        <begin position="129"/>
        <end position="233"/>
    </location>
</feature>
<dbReference type="InterPro" id="IPR012910">
    <property type="entry name" value="Plug_dom"/>
</dbReference>
<dbReference type="EMBL" id="QROO01000024">
    <property type="protein sequence ID" value="RHL35161.1"/>
    <property type="molecule type" value="Genomic_DNA"/>
</dbReference>